<evidence type="ECO:0000256" key="7">
    <source>
        <dbReference type="PIRSR" id="PIRSR001434-2"/>
    </source>
</evidence>
<evidence type="ECO:0000256" key="4">
    <source>
        <dbReference type="ARBA" id="ARBA00047199"/>
    </source>
</evidence>
<dbReference type="GO" id="GO:0018826">
    <property type="term" value="F:methionine gamma-lyase activity"/>
    <property type="evidence" value="ECO:0007669"/>
    <property type="project" value="UniProtKB-EC"/>
</dbReference>
<dbReference type="Gene3D" id="3.40.640.10">
    <property type="entry name" value="Type I PLP-dependent aspartate aminotransferase-like (Major domain)"/>
    <property type="match status" value="1"/>
</dbReference>
<evidence type="ECO:0000256" key="3">
    <source>
        <dbReference type="ARBA" id="ARBA00047175"/>
    </source>
</evidence>
<keyword evidence="10" id="KW-1185">Reference proteome</keyword>
<dbReference type="AlphaFoldDB" id="A0A1H6F339"/>
<sequence length="389" mass="41279">MTRPQTRAVQAWAPPPPASRPLAVPLYQTSTFAFEDPDACAEGLHHPDRGYTYSRHSNPTTRALETTVADLEGGAAALAAGSGMGAINAVLLALLSPGDHLIAQRRLYGGTGSVLTRLAERFGIAVTRVSCADPGELTAAVRPETKLLYLETIANPTTEVADLPRLLAAGRAAGLTCVVDNTFATPILCRPIEHGADVVVHSATKYLGGHDDVVAGLAVFGDRELYRRVWRFAVDLGTVVDPFASWLVLRGLKTLALRVERHCENAGRLARMLAGHPQVTRVLWPGLPGHPSHDLAGRILDGYGGILSFDLAEGLPGARRFLTRLRCAELATSLGGPRTLVLHPATTSHRELDGAGLLAAGIGQGTVRVSAGLEHHEDLLSDFTQALKA</sequence>
<dbReference type="FunFam" id="3.40.640.10:FF:000046">
    <property type="entry name" value="Cystathionine gamma-lyase"/>
    <property type="match status" value="1"/>
</dbReference>
<organism evidence="9 10">
    <name type="scientific">Nonomuraea solani</name>
    <dbReference type="NCBI Taxonomy" id="1144553"/>
    <lineage>
        <taxon>Bacteria</taxon>
        <taxon>Bacillati</taxon>
        <taxon>Actinomycetota</taxon>
        <taxon>Actinomycetes</taxon>
        <taxon>Streptosporangiales</taxon>
        <taxon>Streptosporangiaceae</taxon>
        <taxon>Nonomuraea</taxon>
    </lineage>
</organism>
<dbReference type="Pfam" id="PF01053">
    <property type="entry name" value="Cys_Met_Meta_PP"/>
    <property type="match status" value="1"/>
</dbReference>
<dbReference type="GO" id="GO:0005737">
    <property type="term" value="C:cytoplasm"/>
    <property type="evidence" value="ECO:0007669"/>
    <property type="project" value="TreeGrafter"/>
</dbReference>
<dbReference type="RefSeq" id="WP_103964452.1">
    <property type="nucleotide sequence ID" value="NZ_FNVT01000037.1"/>
</dbReference>
<evidence type="ECO:0000313" key="9">
    <source>
        <dbReference type="EMBL" id="SEH03475.1"/>
    </source>
</evidence>
<dbReference type="PIRSF" id="PIRSF001434">
    <property type="entry name" value="CGS"/>
    <property type="match status" value="1"/>
</dbReference>
<comment type="cofactor">
    <cofactor evidence="1 8">
        <name>pyridoxal 5'-phosphate</name>
        <dbReference type="ChEBI" id="CHEBI:597326"/>
    </cofactor>
</comment>
<keyword evidence="2 7" id="KW-0663">Pyridoxal phosphate</keyword>
<keyword evidence="9" id="KW-0456">Lyase</keyword>
<dbReference type="Gene3D" id="3.90.1150.10">
    <property type="entry name" value="Aspartate Aminotransferase, domain 1"/>
    <property type="match status" value="1"/>
</dbReference>
<evidence type="ECO:0000256" key="8">
    <source>
        <dbReference type="RuleBase" id="RU362118"/>
    </source>
</evidence>
<dbReference type="EMBL" id="FNVT01000037">
    <property type="protein sequence ID" value="SEH03475.1"/>
    <property type="molecule type" value="Genomic_DNA"/>
</dbReference>
<evidence type="ECO:0000256" key="2">
    <source>
        <dbReference type="ARBA" id="ARBA00022898"/>
    </source>
</evidence>
<comment type="catalytic activity">
    <reaction evidence="6">
        <text>L-methionine + H2O = methanethiol + 2-oxobutanoate + NH4(+)</text>
        <dbReference type="Rhea" id="RHEA:23800"/>
        <dbReference type="ChEBI" id="CHEBI:15377"/>
        <dbReference type="ChEBI" id="CHEBI:16007"/>
        <dbReference type="ChEBI" id="CHEBI:16763"/>
        <dbReference type="ChEBI" id="CHEBI:28938"/>
        <dbReference type="ChEBI" id="CHEBI:57844"/>
        <dbReference type="EC" id="4.4.1.11"/>
    </reaction>
    <physiologicalReaction direction="left-to-right" evidence="6">
        <dbReference type="Rhea" id="RHEA:23801"/>
    </physiologicalReaction>
</comment>
<dbReference type="CDD" id="cd00614">
    <property type="entry name" value="CGS_like"/>
    <property type="match status" value="1"/>
</dbReference>
<dbReference type="InterPro" id="IPR015421">
    <property type="entry name" value="PyrdxlP-dep_Trfase_major"/>
</dbReference>
<gene>
    <name evidence="9" type="ORF">SAMN05444920_13735</name>
</gene>
<dbReference type="Proteomes" id="UP000236732">
    <property type="component" value="Unassembled WGS sequence"/>
</dbReference>
<dbReference type="GO" id="GO:0019343">
    <property type="term" value="P:cysteine biosynthetic process via cystathionine"/>
    <property type="evidence" value="ECO:0007669"/>
    <property type="project" value="TreeGrafter"/>
</dbReference>
<dbReference type="GO" id="GO:0047982">
    <property type="term" value="F:homocysteine desulfhydrase activity"/>
    <property type="evidence" value="ECO:0007669"/>
    <property type="project" value="UniProtKB-EC"/>
</dbReference>
<comment type="similarity">
    <text evidence="8">Belongs to the trans-sulfuration enzymes family.</text>
</comment>
<dbReference type="SUPFAM" id="SSF53383">
    <property type="entry name" value="PLP-dependent transferases"/>
    <property type="match status" value="1"/>
</dbReference>
<dbReference type="PANTHER" id="PTHR11808">
    <property type="entry name" value="TRANS-SULFURATION ENZYME FAMILY MEMBER"/>
    <property type="match status" value="1"/>
</dbReference>
<name>A0A1H6F339_9ACTN</name>
<reference evidence="9 10" key="1">
    <citation type="submission" date="2016-10" db="EMBL/GenBank/DDBJ databases">
        <authorList>
            <person name="de Groot N.N."/>
        </authorList>
    </citation>
    <scope>NUCLEOTIDE SEQUENCE [LARGE SCALE GENOMIC DNA]</scope>
    <source>
        <strain evidence="9 10">CGMCC 4.7037</strain>
    </source>
</reference>
<dbReference type="InterPro" id="IPR000277">
    <property type="entry name" value="Cys/Met-Metab_PyrdxlP-dep_enz"/>
</dbReference>
<dbReference type="EC" id="4.4.1.2" evidence="3"/>
<proteinExistence type="inferred from homology"/>
<dbReference type="InterPro" id="IPR015424">
    <property type="entry name" value="PyrdxlP-dep_Trfase"/>
</dbReference>
<protein>
    <recommendedName>
        <fullName evidence="3">homocysteine desulfhydrase</fullName>
        <ecNumber evidence="3">4.4.1.2</ecNumber>
    </recommendedName>
    <alternativeName>
        <fullName evidence="4">Homocysteine desulfhydrase</fullName>
    </alternativeName>
</protein>
<dbReference type="GO" id="GO:0019346">
    <property type="term" value="P:transsulfuration"/>
    <property type="evidence" value="ECO:0007669"/>
    <property type="project" value="InterPro"/>
</dbReference>
<evidence type="ECO:0000313" key="10">
    <source>
        <dbReference type="Proteomes" id="UP000236732"/>
    </source>
</evidence>
<dbReference type="InterPro" id="IPR015422">
    <property type="entry name" value="PyrdxlP-dep_Trfase_small"/>
</dbReference>
<comment type="catalytic activity">
    <reaction evidence="5">
        <text>L-homocysteine + H2O = 2-oxobutanoate + hydrogen sulfide + NH4(+) + H(+)</text>
        <dbReference type="Rhea" id="RHEA:14501"/>
        <dbReference type="ChEBI" id="CHEBI:15377"/>
        <dbReference type="ChEBI" id="CHEBI:15378"/>
        <dbReference type="ChEBI" id="CHEBI:16763"/>
        <dbReference type="ChEBI" id="CHEBI:28938"/>
        <dbReference type="ChEBI" id="CHEBI:29919"/>
        <dbReference type="ChEBI" id="CHEBI:58199"/>
        <dbReference type="EC" id="4.4.1.2"/>
    </reaction>
    <physiologicalReaction direction="left-to-right" evidence="5">
        <dbReference type="Rhea" id="RHEA:14502"/>
    </physiologicalReaction>
</comment>
<dbReference type="OrthoDB" id="9780685at2"/>
<dbReference type="PANTHER" id="PTHR11808:SF85">
    <property type="entry name" value="CYSTATHIONINE GAMMA-LYASE-RELATED"/>
    <property type="match status" value="1"/>
</dbReference>
<evidence type="ECO:0000256" key="6">
    <source>
        <dbReference type="ARBA" id="ARBA00052699"/>
    </source>
</evidence>
<accession>A0A1H6F339</accession>
<evidence type="ECO:0000256" key="5">
    <source>
        <dbReference type="ARBA" id="ARBA00048780"/>
    </source>
</evidence>
<dbReference type="GO" id="GO:0030170">
    <property type="term" value="F:pyridoxal phosphate binding"/>
    <property type="evidence" value="ECO:0007669"/>
    <property type="project" value="InterPro"/>
</dbReference>
<dbReference type="GO" id="GO:0004123">
    <property type="term" value="F:cystathionine gamma-lyase activity"/>
    <property type="evidence" value="ECO:0007669"/>
    <property type="project" value="TreeGrafter"/>
</dbReference>
<evidence type="ECO:0000256" key="1">
    <source>
        <dbReference type="ARBA" id="ARBA00001933"/>
    </source>
</evidence>
<feature type="modified residue" description="N6-(pyridoxal phosphate)lysine" evidence="7">
    <location>
        <position position="205"/>
    </location>
</feature>